<dbReference type="Proteomes" id="UP000014160">
    <property type="component" value="Unassembled WGS sequence"/>
</dbReference>
<reference evidence="2 4" key="1">
    <citation type="submission" date="2013-02" db="EMBL/GenBank/DDBJ databases">
        <title>The Genome Sequence of Enterococcus gilvus ATCC BAA-350.</title>
        <authorList>
            <consortium name="The Broad Institute Genome Sequencing Platform"/>
            <consortium name="The Broad Institute Genome Sequencing Center for Infectious Disease"/>
            <person name="Earl A.M."/>
            <person name="Gilmore M.S."/>
            <person name="Lebreton F."/>
            <person name="Walker B."/>
            <person name="Young S.K."/>
            <person name="Zeng Q."/>
            <person name="Gargeya S."/>
            <person name="Fitzgerald M."/>
            <person name="Haas B."/>
            <person name="Abouelleil A."/>
            <person name="Alvarado L."/>
            <person name="Arachchi H.M."/>
            <person name="Berlin A.M."/>
            <person name="Chapman S.B."/>
            <person name="Dewar J."/>
            <person name="Goldberg J."/>
            <person name="Griggs A."/>
            <person name="Gujja S."/>
            <person name="Hansen M."/>
            <person name="Howarth C."/>
            <person name="Imamovic A."/>
            <person name="Larimer J."/>
            <person name="McCowan C."/>
            <person name="Murphy C."/>
            <person name="Neiman D."/>
            <person name="Pearson M."/>
            <person name="Priest M."/>
            <person name="Roberts A."/>
            <person name="Saif S."/>
            <person name="Shea T."/>
            <person name="Sisk P."/>
            <person name="Sykes S."/>
            <person name="Wortman J."/>
            <person name="Nusbaum C."/>
            <person name="Birren B."/>
        </authorList>
    </citation>
    <scope>NUCLEOTIDE SEQUENCE [LARGE SCALE GENOMIC DNA]</scope>
    <source>
        <strain evidence="2 4">ATCC BAA-350</strain>
    </source>
</reference>
<dbReference type="HOGENOM" id="CLU_628125_0_0_9"/>
<dbReference type="EMBL" id="ASWH01000005">
    <property type="protein sequence ID" value="EOW77203.1"/>
    <property type="molecule type" value="Genomic_DNA"/>
</dbReference>
<dbReference type="EMBL" id="AJDQ01000034">
    <property type="protein sequence ID" value="EOI51486.1"/>
    <property type="molecule type" value="Genomic_DNA"/>
</dbReference>
<protein>
    <submittedName>
        <fullName evidence="2">Uncharacterized protein</fullName>
    </submittedName>
</protein>
<proteinExistence type="predicted"/>
<dbReference type="eggNOG" id="ENOG50308CK">
    <property type="taxonomic scope" value="Bacteria"/>
</dbReference>
<dbReference type="PATRIC" id="fig|1158614.3.peg.4135"/>
<dbReference type="OrthoDB" id="1651478at2"/>
<organism evidence="2 4">
    <name type="scientific">Enterococcus gilvus ATCC BAA-350</name>
    <dbReference type="NCBI Taxonomy" id="1158614"/>
    <lineage>
        <taxon>Bacteria</taxon>
        <taxon>Bacillati</taxon>
        <taxon>Bacillota</taxon>
        <taxon>Bacilli</taxon>
        <taxon>Lactobacillales</taxon>
        <taxon>Enterococcaceae</taxon>
        <taxon>Enterococcus</taxon>
    </lineage>
</organism>
<evidence type="ECO:0000313" key="3">
    <source>
        <dbReference type="EMBL" id="EOW77203.1"/>
    </source>
</evidence>
<keyword evidence="5" id="KW-1185">Reference proteome</keyword>
<keyword evidence="1" id="KW-0175">Coiled coil</keyword>
<gene>
    <name evidence="3" type="ORF">I592_04179</name>
    <name evidence="2" type="ORF">UKC_04161</name>
</gene>
<dbReference type="Proteomes" id="UP000013750">
    <property type="component" value="Unassembled WGS sequence"/>
</dbReference>
<evidence type="ECO:0000313" key="4">
    <source>
        <dbReference type="Proteomes" id="UP000013750"/>
    </source>
</evidence>
<evidence type="ECO:0000313" key="5">
    <source>
        <dbReference type="Proteomes" id="UP000014160"/>
    </source>
</evidence>
<comment type="caution">
    <text evidence="2">The sequence shown here is derived from an EMBL/GenBank/DDBJ whole genome shotgun (WGS) entry which is preliminary data.</text>
</comment>
<dbReference type="RefSeq" id="WP_010782474.1">
    <property type="nucleotide sequence ID" value="NZ_ASWH01000005.1"/>
</dbReference>
<feature type="coiled-coil region" evidence="1">
    <location>
        <begin position="27"/>
        <end position="74"/>
    </location>
</feature>
<evidence type="ECO:0000256" key="1">
    <source>
        <dbReference type="SAM" id="Coils"/>
    </source>
</evidence>
<name>R2V197_9ENTE</name>
<reference evidence="3 5" key="2">
    <citation type="submission" date="2013-03" db="EMBL/GenBank/DDBJ databases">
        <title>The Genome Sequence of Enterococcus gilvus ATCC BAA-350 (PacBio/Illumina hybrid assembly).</title>
        <authorList>
            <consortium name="The Broad Institute Genomics Platform"/>
            <consortium name="The Broad Institute Genome Sequencing Center for Infectious Disease"/>
            <person name="Earl A."/>
            <person name="Russ C."/>
            <person name="Gilmore M."/>
            <person name="Surin D."/>
            <person name="Walker B."/>
            <person name="Young S."/>
            <person name="Zeng Q."/>
            <person name="Gargeya S."/>
            <person name="Fitzgerald M."/>
            <person name="Haas B."/>
            <person name="Abouelleil A."/>
            <person name="Allen A.W."/>
            <person name="Alvarado L."/>
            <person name="Arachchi H.M."/>
            <person name="Berlin A.M."/>
            <person name="Chapman S.B."/>
            <person name="Gainer-Dewar J."/>
            <person name="Goldberg J."/>
            <person name="Griggs A."/>
            <person name="Gujja S."/>
            <person name="Hansen M."/>
            <person name="Howarth C."/>
            <person name="Imamovic A."/>
            <person name="Ireland A."/>
            <person name="Larimer J."/>
            <person name="McCowan C."/>
            <person name="Murphy C."/>
            <person name="Pearson M."/>
            <person name="Poon T.W."/>
            <person name="Priest M."/>
            <person name="Roberts A."/>
            <person name="Saif S."/>
            <person name="Shea T."/>
            <person name="Sisk P."/>
            <person name="Sykes S."/>
            <person name="Wortman J."/>
            <person name="Nusbaum C."/>
            <person name="Birren B."/>
        </authorList>
    </citation>
    <scope>NUCLEOTIDE SEQUENCE [LARGE SCALE GENOMIC DNA]</scope>
    <source>
        <strain evidence="3 5">ATCC BAA-350</strain>
    </source>
</reference>
<sequence length="436" mass="50149">MIDEKFWNKYERNMSNPISRFFNRAEIREMEDEIRNANDFVSSYEADGLNMNSTKEYERNMAKIQQQESLLKRQAEIVGNSFMAPRAKSEGVGTELFNLEMERINFRNQYEHIIDYEAKTAETNDSLDYATELLSKEGLYLNAELYSATEVNDSRVKLVYESDLKGYIEKNFESTPSVAEIVSFAQEEKLWTKTPPDIQKEVLKELDKVDFAVEDVPFSYANYCSEFSEAENVPTVHVFNDANLPYETLSYNPEMNTWHGEKYEFNIPNPVNELQKIYNENKLSVGEIISIIEEPEMDDPSNDFMDEDQTLTGYDPDAPPNRIQAEALSEGWMWVEYPDGSGCLESPDGESYSSYEIHFDGNIEHQNLEDKHWELSIDGFSEFKNEVEQKMISKLGNQVAKSQSNEQSLVEAPVVEIRRNASAENGGLSASKDITR</sequence>
<accession>R2V197</accession>
<evidence type="ECO:0000313" key="2">
    <source>
        <dbReference type="EMBL" id="EOI51486.1"/>
    </source>
</evidence>
<dbReference type="AlphaFoldDB" id="R2V197"/>